<dbReference type="Gene3D" id="1.10.260.40">
    <property type="entry name" value="lambda repressor-like DNA-binding domains"/>
    <property type="match status" value="1"/>
</dbReference>
<reference evidence="2 3" key="1">
    <citation type="submission" date="2023-04" db="EMBL/GenBank/DDBJ databases">
        <title>Jannaschia ovalis sp. nov., a marine bacterium isolated from sea tidal flat.</title>
        <authorList>
            <person name="Kwon D.Y."/>
            <person name="Kim J.-J."/>
        </authorList>
    </citation>
    <scope>NUCLEOTIDE SEQUENCE [LARGE SCALE GENOMIC DNA]</scope>
    <source>
        <strain evidence="2 3">GRR-S6-38</strain>
    </source>
</reference>
<dbReference type="InterPro" id="IPR010982">
    <property type="entry name" value="Lambda_DNA-bd_dom_sf"/>
</dbReference>
<dbReference type="Gene3D" id="1.25.40.10">
    <property type="entry name" value="Tetratricopeptide repeat domain"/>
    <property type="match status" value="2"/>
</dbReference>
<proteinExistence type="predicted"/>
<dbReference type="InterPro" id="IPR011990">
    <property type="entry name" value="TPR-like_helical_dom_sf"/>
</dbReference>
<dbReference type="Pfam" id="PF13374">
    <property type="entry name" value="TPR_10"/>
    <property type="match status" value="1"/>
</dbReference>
<dbReference type="Pfam" id="PF01381">
    <property type="entry name" value="HTH_3"/>
    <property type="match status" value="1"/>
</dbReference>
<dbReference type="EMBL" id="CP122537">
    <property type="protein sequence ID" value="WGH78123.1"/>
    <property type="molecule type" value="Genomic_DNA"/>
</dbReference>
<dbReference type="InterPro" id="IPR001387">
    <property type="entry name" value="Cro/C1-type_HTH"/>
</dbReference>
<evidence type="ECO:0000313" key="3">
    <source>
        <dbReference type="Proteomes" id="UP001243420"/>
    </source>
</evidence>
<evidence type="ECO:0000259" key="1">
    <source>
        <dbReference type="PROSITE" id="PS50943"/>
    </source>
</evidence>
<dbReference type="SMART" id="SM00530">
    <property type="entry name" value="HTH_XRE"/>
    <property type="match status" value="1"/>
</dbReference>
<dbReference type="SUPFAM" id="SSF47413">
    <property type="entry name" value="lambda repressor-like DNA-binding domains"/>
    <property type="match status" value="1"/>
</dbReference>
<dbReference type="PANTHER" id="PTHR19959:SF119">
    <property type="entry name" value="FUNGAL LIPASE-LIKE DOMAIN-CONTAINING PROTEIN"/>
    <property type="match status" value="1"/>
</dbReference>
<gene>
    <name evidence="2" type="ORF">P8627_13960</name>
</gene>
<dbReference type="Proteomes" id="UP001243420">
    <property type="component" value="Chromosome"/>
</dbReference>
<dbReference type="PANTHER" id="PTHR19959">
    <property type="entry name" value="KINESIN LIGHT CHAIN"/>
    <property type="match status" value="1"/>
</dbReference>
<evidence type="ECO:0000313" key="2">
    <source>
        <dbReference type="EMBL" id="WGH78123.1"/>
    </source>
</evidence>
<dbReference type="CDD" id="cd00093">
    <property type="entry name" value="HTH_XRE"/>
    <property type="match status" value="1"/>
</dbReference>
<sequence>MPTPELQAFGKAVRAARVKNGQTLAQLAGDIWGDESRKGYLSQVENGKRRLSPLTIAKIAEQLAIDGPVLDRALGLDLPAEDTPTPLDAQAGAMLDRAGDVAARLKLAESLVISLAYRFAETNPTDLEGAIAGLEQALAAAQRLAEQGSRPSNHPDFIDDVFAEVARLNAEAREDDAADAFEAALAREAEESAARQQKLLRGLADQHILRGDAAGLVAVQERLLRLDGLTGTDLYHALRDWGIERYRDGERQGVQFDLHVAAASFEACTPLAPDDERRGWSMNDLGNALQLLGMRGDDAALRDAVTTHRAALEVRTRDALPMDWAMTQNNLGNALLTLGERGDDAALRDAVTAYRAALEVRTRGALPVAWAETQNNLGTALLTLGERGDDAALRDAVTAFRAALEVHTRDALPVDWAMTQNNLGNALQTLGQRGDDAALHEAVAAYRAALEVHTRDALPVDWAMTQHNIGNALRTLGQRGHDAALRDAITAYRAALEVHTRDALPVHWAMTRETMTLCFEALAQAHPSAARAHLRDGLTAVEDALTIYTSDQMPHYFDRATRLRDRIRAALDP</sequence>
<organism evidence="2 3">
    <name type="scientific">Jannaschia ovalis</name>
    <dbReference type="NCBI Taxonomy" id="3038773"/>
    <lineage>
        <taxon>Bacteria</taxon>
        <taxon>Pseudomonadati</taxon>
        <taxon>Pseudomonadota</taxon>
        <taxon>Alphaproteobacteria</taxon>
        <taxon>Rhodobacterales</taxon>
        <taxon>Roseobacteraceae</taxon>
        <taxon>Jannaschia</taxon>
    </lineage>
</organism>
<dbReference type="SUPFAM" id="SSF48452">
    <property type="entry name" value="TPR-like"/>
    <property type="match status" value="1"/>
</dbReference>
<feature type="domain" description="HTH cro/C1-type" evidence="1">
    <location>
        <begin position="13"/>
        <end position="70"/>
    </location>
</feature>
<name>A0ABY8LCK0_9RHOB</name>
<protein>
    <submittedName>
        <fullName evidence="2">Tetratricopeptide repeat protein</fullName>
    </submittedName>
</protein>
<dbReference type="RefSeq" id="WP_279964813.1">
    <property type="nucleotide sequence ID" value="NZ_CP122537.1"/>
</dbReference>
<keyword evidence="3" id="KW-1185">Reference proteome</keyword>
<dbReference type="PROSITE" id="PS50943">
    <property type="entry name" value="HTH_CROC1"/>
    <property type="match status" value="1"/>
</dbReference>
<accession>A0ABY8LCK0</accession>